<evidence type="ECO:0000313" key="4">
    <source>
        <dbReference type="Proteomes" id="UP000694044"/>
    </source>
</evidence>
<feature type="compositionally biased region" description="Low complexity" evidence="1">
    <location>
        <begin position="67"/>
        <end position="77"/>
    </location>
</feature>
<dbReference type="AlphaFoldDB" id="A0A8T1V4F3"/>
<keyword evidence="4" id="KW-1185">Reference proteome</keyword>
<feature type="region of interest" description="Disordered" evidence="1">
    <location>
        <begin position="67"/>
        <end position="283"/>
    </location>
</feature>
<evidence type="ECO:0000313" key="3">
    <source>
        <dbReference type="EMBL" id="KAG7375905.1"/>
    </source>
</evidence>
<feature type="chain" id="PRO_5035758961" description="RxLR effector protein" evidence="2">
    <location>
        <begin position="23"/>
        <end position="283"/>
    </location>
</feature>
<name>A0A8T1V4F3_9STRA</name>
<feature type="compositionally biased region" description="Polar residues" evidence="1">
    <location>
        <begin position="130"/>
        <end position="139"/>
    </location>
</feature>
<dbReference type="EMBL" id="JAGDFM010000881">
    <property type="protein sequence ID" value="KAG7375905.1"/>
    <property type="molecule type" value="Genomic_DNA"/>
</dbReference>
<evidence type="ECO:0000256" key="2">
    <source>
        <dbReference type="SAM" id="SignalP"/>
    </source>
</evidence>
<dbReference type="Proteomes" id="UP000694044">
    <property type="component" value="Unassembled WGS sequence"/>
</dbReference>
<comment type="caution">
    <text evidence="3">The sequence shown here is derived from an EMBL/GenBank/DDBJ whole genome shotgun (WGS) entry which is preliminary data.</text>
</comment>
<organism evidence="3 4">
    <name type="scientific">Phytophthora pseudosyringae</name>
    <dbReference type="NCBI Taxonomy" id="221518"/>
    <lineage>
        <taxon>Eukaryota</taxon>
        <taxon>Sar</taxon>
        <taxon>Stramenopiles</taxon>
        <taxon>Oomycota</taxon>
        <taxon>Peronosporomycetes</taxon>
        <taxon>Peronosporales</taxon>
        <taxon>Peronosporaceae</taxon>
        <taxon>Phytophthora</taxon>
    </lineage>
</organism>
<evidence type="ECO:0000256" key="1">
    <source>
        <dbReference type="SAM" id="MobiDB-lite"/>
    </source>
</evidence>
<gene>
    <name evidence="3" type="ORF">PHYPSEUDO_014895</name>
</gene>
<reference evidence="3" key="1">
    <citation type="submission" date="2021-02" db="EMBL/GenBank/DDBJ databases">
        <authorList>
            <person name="Palmer J.M."/>
        </authorList>
    </citation>
    <scope>NUCLEOTIDE SEQUENCE</scope>
    <source>
        <strain evidence="3">SCRP734</strain>
    </source>
</reference>
<feature type="compositionally biased region" description="Low complexity" evidence="1">
    <location>
        <begin position="232"/>
        <end position="268"/>
    </location>
</feature>
<sequence length="283" mass="27018">MLSWKTFSLLVAAAVAMNGAAALEQGYGGGVKLPSATTATPSDASVVQETPSSVDASSAIDLSSASASAATSYPSKSDTALPSGSGSNDLYTGSAVQGSSAVEQGSDASTPGTTGVTASHTGSAVEGSSAIDQGSNSVPETFGSASGPADVTVGSQEQQGSYGTDLGNASKSAPGSTTGSNVAGSTAIETSASGSEPCEGSLSLAGSSVDADSSANQGSTTQDQGSDASTPTSEAGSEATTPTSSTGSGSTPTQTDASAATESSGSATFPSTGTSCKRRLRRN</sequence>
<feature type="compositionally biased region" description="Polar residues" evidence="1">
    <location>
        <begin position="153"/>
        <end position="194"/>
    </location>
</feature>
<accession>A0A8T1V4F3</accession>
<feature type="compositionally biased region" description="Polar residues" evidence="1">
    <location>
        <begin position="78"/>
        <end position="122"/>
    </location>
</feature>
<evidence type="ECO:0008006" key="5">
    <source>
        <dbReference type="Google" id="ProtNLM"/>
    </source>
</evidence>
<feature type="compositionally biased region" description="Polar residues" evidence="1">
    <location>
        <begin position="204"/>
        <end position="231"/>
    </location>
</feature>
<proteinExistence type="predicted"/>
<protein>
    <recommendedName>
        <fullName evidence="5">RxLR effector protein</fullName>
    </recommendedName>
</protein>
<feature type="signal peptide" evidence="2">
    <location>
        <begin position="1"/>
        <end position="22"/>
    </location>
</feature>
<keyword evidence="2" id="KW-0732">Signal</keyword>
<dbReference type="OrthoDB" id="129014at2759"/>